<sequence>MEPEPVRVRVILLFGDRAQVQTPWHPTHSPMWIPAADIAEQAGLPQNELPGREFWASGDEHGLTGFRLVFDPRL</sequence>
<evidence type="ECO:0000313" key="1">
    <source>
        <dbReference type="EMBL" id="WUV44423.1"/>
    </source>
</evidence>
<evidence type="ECO:0000313" key="2">
    <source>
        <dbReference type="Proteomes" id="UP001432062"/>
    </source>
</evidence>
<keyword evidence="2" id="KW-1185">Reference proteome</keyword>
<protein>
    <submittedName>
        <fullName evidence="1">Uncharacterized protein</fullName>
    </submittedName>
</protein>
<accession>A0ABZ1YMN4</accession>
<dbReference type="EMBL" id="CP109441">
    <property type="protein sequence ID" value="WUV44423.1"/>
    <property type="molecule type" value="Genomic_DNA"/>
</dbReference>
<dbReference type="RefSeq" id="WP_040700490.1">
    <property type="nucleotide sequence ID" value="NZ_CP109149.1"/>
</dbReference>
<organism evidence="1 2">
    <name type="scientific">Nocardia vinacea</name>
    <dbReference type="NCBI Taxonomy" id="96468"/>
    <lineage>
        <taxon>Bacteria</taxon>
        <taxon>Bacillati</taxon>
        <taxon>Actinomycetota</taxon>
        <taxon>Actinomycetes</taxon>
        <taxon>Mycobacteriales</taxon>
        <taxon>Nocardiaceae</taxon>
        <taxon>Nocardia</taxon>
    </lineage>
</organism>
<proteinExistence type="predicted"/>
<gene>
    <name evidence="1" type="ORF">OG563_35410</name>
</gene>
<reference evidence="1" key="1">
    <citation type="submission" date="2022-10" db="EMBL/GenBank/DDBJ databases">
        <title>The complete genomes of actinobacterial strains from the NBC collection.</title>
        <authorList>
            <person name="Joergensen T.S."/>
            <person name="Alvarez Arevalo M."/>
            <person name="Sterndorff E.B."/>
            <person name="Faurdal D."/>
            <person name="Vuksanovic O."/>
            <person name="Mourched A.-S."/>
            <person name="Charusanti P."/>
            <person name="Shaw S."/>
            <person name="Blin K."/>
            <person name="Weber T."/>
        </authorList>
    </citation>
    <scope>NUCLEOTIDE SEQUENCE</scope>
    <source>
        <strain evidence="1">NBC_01482</strain>
    </source>
</reference>
<name>A0ABZ1YMN4_9NOCA</name>
<dbReference type="Proteomes" id="UP001432062">
    <property type="component" value="Chromosome"/>
</dbReference>